<protein>
    <recommendedName>
        <fullName evidence="10">Ribosomal RNA small subunit methyltransferase E</fullName>
        <ecNumber evidence="10">2.1.1.193</ecNumber>
    </recommendedName>
</protein>
<keyword evidence="5 10" id="KW-0489">Methyltransferase</keyword>
<dbReference type="Proteomes" id="UP000265798">
    <property type="component" value="Unassembled WGS sequence"/>
</dbReference>
<proteinExistence type="inferred from homology"/>
<dbReference type="Pfam" id="PF04452">
    <property type="entry name" value="Methyltrans_RNA"/>
    <property type="match status" value="1"/>
</dbReference>
<comment type="similarity">
    <text evidence="2 10">Belongs to the RNA methyltransferase RsmE family.</text>
</comment>
<dbReference type="Gene3D" id="3.40.1280.10">
    <property type="match status" value="1"/>
</dbReference>
<evidence type="ECO:0000256" key="2">
    <source>
        <dbReference type="ARBA" id="ARBA00005528"/>
    </source>
</evidence>
<dbReference type="OrthoDB" id="344692at2"/>
<keyword evidence="4 10" id="KW-0698">rRNA processing</keyword>
<dbReference type="InterPro" id="IPR046886">
    <property type="entry name" value="RsmE_MTase_dom"/>
</dbReference>
<dbReference type="GO" id="GO:0005737">
    <property type="term" value="C:cytoplasm"/>
    <property type="evidence" value="ECO:0007669"/>
    <property type="project" value="UniProtKB-SubCell"/>
</dbReference>
<dbReference type="PANTHER" id="PTHR30027:SF3">
    <property type="entry name" value="16S RRNA (URACIL(1498)-N(3))-METHYLTRANSFERASE"/>
    <property type="match status" value="1"/>
</dbReference>
<dbReference type="AlphaFoldDB" id="A0A396Z8X3"/>
<feature type="domain" description="Ribosomal RNA small subunit methyltransferase E methyltransferase" evidence="11">
    <location>
        <begin position="78"/>
        <end position="248"/>
    </location>
</feature>
<dbReference type="GO" id="GO:0070042">
    <property type="term" value="F:rRNA (uridine-N3-)-methyltransferase activity"/>
    <property type="evidence" value="ECO:0007669"/>
    <property type="project" value="TreeGrafter"/>
</dbReference>
<keyword evidence="7 10" id="KW-0949">S-adenosyl-L-methionine</keyword>
<comment type="function">
    <text evidence="8 10">Specifically methylates the N3 position of the uracil ring of uridine 1498 (m3U1498) in 16S rRNA. Acts on the fully assembled 30S ribosomal subunit.</text>
</comment>
<dbReference type="NCBIfam" id="TIGR00046">
    <property type="entry name" value="RsmE family RNA methyltransferase"/>
    <property type="match status" value="1"/>
</dbReference>
<evidence type="ECO:0000313" key="12">
    <source>
        <dbReference type="EMBL" id="RHX90623.1"/>
    </source>
</evidence>
<dbReference type="InterPro" id="IPR029026">
    <property type="entry name" value="tRNA_m1G_MTases_N"/>
</dbReference>
<keyword evidence="3 10" id="KW-0963">Cytoplasm</keyword>
<evidence type="ECO:0000256" key="4">
    <source>
        <dbReference type="ARBA" id="ARBA00022552"/>
    </source>
</evidence>
<evidence type="ECO:0000256" key="9">
    <source>
        <dbReference type="ARBA" id="ARBA00047944"/>
    </source>
</evidence>
<evidence type="ECO:0000256" key="7">
    <source>
        <dbReference type="ARBA" id="ARBA00022691"/>
    </source>
</evidence>
<comment type="subcellular location">
    <subcellularLocation>
        <location evidence="1 10">Cytoplasm</location>
    </subcellularLocation>
</comment>
<evidence type="ECO:0000313" key="13">
    <source>
        <dbReference type="Proteomes" id="UP000265798"/>
    </source>
</evidence>
<dbReference type="PIRSF" id="PIRSF015601">
    <property type="entry name" value="MTase_slr0722"/>
    <property type="match status" value="1"/>
</dbReference>
<evidence type="ECO:0000256" key="5">
    <source>
        <dbReference type="ARBA" id="ARBA00022603"/>
    </source>
</evidence>
<evidence type="ECO:0000256" key="3">
    <source>
        <dbReference type="ARBA" id="ARBA00022490"/>
    </source>
</evidence>
<sequence length="256" mass="29937">MNLLICKEEWRIGNSNRFRIVDPIKVKHILEILHKRAGDRLKAGIINESLGQWLIEESNSKEILGTYKPILKPKPRFLEVQILLAVNRPPTIRKILELAGTWGIDGIRFFLSKNSRKEYLTSPVWKPEEIEKELIEGMEQGKNIFLPKVELDFKNSLETILSEMETKQNVHFRFLLDRKGKSISRITEEYHSKDREYSHIRMFVVIGPESGFVKKEVDFWKGNHFESVTVSDKVLRTETAVAFLLSRLEEESLFKK</sequence>
<keyword evidence="6 10" id="KW-0808">Transferase</keyword>
<dbReference type="InterPro" id="IPR029028">
    <property type="entry name" value="Alpha/beta_knot_MTases"/>
</dbReference>
<dbReference type="EMBL" id="QHCT01000002">
    <property type="protein sequence ID" value="RHX90623.1"/>
    <property type="molecule type" value="Genomic_DNA"/>
</dbReference>
<evidence type="ECO:0000259" key="11">
    <source>
        <dbReference type="Pfam" id="PF04452"/>
    </source>
</evidence>
<dbReference type="EC" id="2.1.1.193" evidence="10"/>
<dbReference type="RefSeq" id="WP_118968270.1">
    <property type="nucleotide sequence ID" value="NZ_QHCT01000002.1"/>
</dbReference>
<dbReference type="GO" id="GO:0070475">
    <property type="term" value="P:rRNA base methylation"/>
    <property type="evidence" value="ECO:0007669"/>
    <property type="project" value="TreeGrafter"/>
</dbReference>
<comment type="catalytic activity">
    <reaction evidence="9 10">
        <text>uridine(1498) in 16S rRNA + S-adenosyl-L-methionine = N(3)-methyluridine(1498) in 16S rRNA + S-adenosyl-L-homocysteine + H(+)</text>
        <dbReference type="Rhea" id="RHEA:42920"/>
        <dbReference type="Rhea" id="RHEA-COMP:10283"/>
        <dbReference type="Rhea" id="RHEA-COMP:10284"/>
        <dbReference type="ChEBI" id="CHEBI:15378"/>
        <dbReference type="ChEBI" id="CHEBI:57856"/>
        <dbReference type="ChEBI" id="CHEBI:59789"/>
        <dbReference type="ChEBI" id="CHEBI:65315"/>
        <dbReference type="ChEBI" id="CHEBI:74502"/>
        <dbReference type="EC" id="2.1.1.193"/>
    </reaction>
</comment>
<dbReference type="InterPro" id="IPR006700">
    <property type="entry name" value="RsmE"/>
</dbReference>
<dbReference type="CDD" id="cd18084">
    <property type="entry name" value="RsmE-like"/>
    <property type="match status" value="1"/>
</dbReference>
<organism evidence="12 13">
    <name type="scientific">Leptospira stimsonii</name>
    <dbReference type="NCBI Taxonomy" id="2202203"/>
    <lineage>
        <taxon>Bacteria</taxon>
        <taxon>Pseudomonadati</taxon>
        <taxon>Spirochaetota</taxon>
        <taxon>Spirochaetia</taxon>
        <taxon>Leptospirales</taxon>
        <taxon>Leptospiraceae</taxon>
        <taxon>Leptospira</taxon>
    </lineage>
</organism>
<dbReference type="PANTHER" id="PTHR30027">
    <property type="entry name" value="RIBOSOMAL RNA SMALL SUBUNIT METHYLTRANSFERASE E"/>
    <property type="match status" value="1"/>
</dbReference>
<comment type="caution">
    <text evidence="12">The sequence shown here is derived from an EMBL/GenBank/DDBJ whole genome shotgun (WGS) entry which is preliminary data.</text>
</comment>
<gene>
    <name evidence="12" type="ORF">DLM75_09445</name>
</gene>
<evidence type="ECO:0000256" key="1">
    <source>
        <dbReference type="ARBA" id="ARBA00004496"/>
    </source>
</evidence>
<reference evidence="13" key="1">
    <citation type="submission" date="2018-05" db="EMBL/GenBank/DDBJ databases">
        <title>Leptospira yasudae sp. nov. and Leptospira stimsonii sp. nov., two pathogenic species of the genus Leptospira isolated from environmental sources.</title>
        <authorList>
            <person name="Casanovas-Massana A."/>
            <person name="Hamond C."/>
            <person name="Santos L.A."/>
            <person name="Hacker K.P."/>
            <person name="Balassiano I."/>
            <person name="Medeiros M.A."/>
            <person name="Reis M.G."/>
            <person name="Ko A.I."/>
            <person name="Wunder E.A."/>
        </authorList>
    </citation>
    <scope>NUCLEOTIDE SEQUENCE [LARGE SCALE GENOMIC DNA]</scope>
    <source>
        <strain evidence="13">Yale</strain>
    </source>
</reference>
<dbReference type="SUPFAM" id="SSF75217">
    <property type="entry name" value="alpha/beta knot"/>
    <property type="match status" value="1"/>
</dbReference>
<accession>A0A396Z8X3</accession>
<evidence type="ECO:0000256" key="10">
    <source>
        <dbReference type="PIRNR" id="PIRNR015601"/>
    </source>
</evidence>
<name>A0A396Z8X3_9LEPT</name>
<evidence type="ECO:0000256" key="6">
    <source>
        <dbReference type="ARBA" id="ARBA00022679"/>
    </source>
</evidence>
<evidence type="ECO:0000256" key="8">
    <source>
        <dbReference type="ARBA" id="ARBA00025699"/>
    </source>
</evidence>